<dbReference type="PANTHER" id="PTHR11036">
    <property type="entry name" value="SEMAPHORIN"/>
    <property type="match status" value="1"/>
</dbReference>
<dbReference type="GO" id="GO:0045499">
    <property type="term" value="F:chemorepellent activity"/>
    <property type="evidence" value="ECO:0007669"/>
    <property type="project" value="TreeGrafter"/>
</dbReference>
<feature type="region of interest" description="Disordered" evidence="6">
    <location>
        <begin position="1"/>
        <end position="46"/>
    </location>
</feature>
<dbReference type="SUPFAM" id="SSF103575">
    <property type="entry name" value="Plexin repeat"/>
    <property type="match status" value="1"/>
</dbReference>
<dbReference type="GO" id="GO:0005886">
    <property type="term" value="C:plasma membrane"/>
    <property type="evidence" value="ECO:0007669"/>
    <property type="project" value="TreeGrafter"/>
</dbReference>
<dbReference type="PANTHER" id="PTHR11036:SF65">
    <property type="entry name" value="SEMAPHORIN-6D"/>
    <property type="match status" value="1"/>
</dbReference>
<comment type="caution">
    <text evidence="9">The sequence shown here is derived from an EMBL/GenBank/DDBJ whole genome shotgun (WGS) entry which is preliminary data.</text>
</comment>
<feature type="compositionally biased region" description="Polar residues" evidence="6">
    <location>
        <begin position="1229"/>
        <end position="1238"/>
    </location>
</feature>
<feature type="region of interest" description="Disordered" evidence="6">
    <location>
        <begin position="1049"/>
        <end position="1156"/>
    </location>
</feature>
<accession>A0A553QVP1</accession>
<feature type="compositionally biased region" description="Basic and acidic residues" evidence="6">
    <location>
        <begin position="1147"/>
        <end position="1156"/>
    </location>
</feature>
<keyword evidence="4" id="KW-0325">Glycoprotein</keyword>
<evidence type="ECO:0000256" key="5">
    <source>
        <dbReference type="PROSITE-ProRule" id="PRU00352"/>
    </source>
</evidence>
<sequence length="1353" mass="150752">MAPASVGPQEARTRLFPTSASRSIRPRENELIKNNGLSQTKSTERAGEIVQDVQSRRNTYNFILASSDQDLQCALVRLSGSDPEADPRAGLNESIEWVRGPECPSQDQFDRDLRDQSSAVLSRKPFVFRHLDQKMELYYNGKQVARLLLLCENFTWKHLPPLQTLDYPPPCLAPFGKLSRSLLPSVEFRNVSASLDERGQGLLGGEKLRNLLCTNKSEVLYMSEQLSPSQEGSGLSKLGSFEQKEKEPREGKQPKTTSSSAEVKRKGERGNGRDQFLGWAVVGSADGWTRDGSSYTVCRAVRRFKLDSESTGLKRVADSDEVTSTKVQNRWCLTSVPVMGWRELTADLLLLLLLMVSSLDAVSFPEDNIPLDVVDRHYARQYPVFRGRPSGNESQHRLDFQLMTQIHDTLFIAGRDQVYLVSLRESYRNEIIPYRKLTWRSGQADRETCAMKGKHRDECHNFIKVLVPRNDDLVFICGTNGFNPMCRYYRLDNLEFDGEEISGLARCPFDAKQTNVALFADGKLYSATVADFLASDAVIYRSMGDGSALRTIKYDSKWLKEPHFLHAVDYGDFVYFFFREIAAEHNNLGKAVYSRVARICKNDMGGSQRVLEKHWTSFVKARLNCSVPGESFFYFDVLQAITDIIDINGVPSVVGVFTTQLNSIPGSAVCAFSMVDIEKAFHGRFKEQKTPDSVWTPFPEEKLPKPRPGCCAGHGSAESYKNSIEFPDETLQFIKSHPLMDASVPSIGDEPWFTKTRVRYRLTALAVDNTAGPHKNYTVAFIGSEAGIILKVLAKTSPLSLNDSVLLEEIDVFNQAKCLSNNEDDRRILSFHLDKDSHTLYVAFSSCVVRIPLSRCERHSSCQKACIASRDPYCGWMPHGACERVTATMQSSYEQDVEFSDTAHLGDCHEFLATASAPDFKSYGNPTSGVWEIQAGESNQMVHMNILISCVLAAFLLGAFIAGMVVYCYRDAFLRTPRKVQKDAESAQSCTDSNDSFAKLNGLFDSPVKEYQPNMDTPKLYTNLMSNGREVTSSGETKTVLLSGHSPEIAALPTPESTPVLQQKSLQPIKNQWEKPQTKISSSRKDVPPKSPQYLPSSPPPHSAINPHIPSAVVLPNATHDNRTPVGTPEGPQSEKKVQNSDQQGSVRKDQRHTIDARNTLNDLLKHLNESTPKAIMVDMPKSRHHLMLEPIVSPTEMPPKVPSREASLYSPSSSLPRNSPTKRLDVPSSPTSPTGQMGTLERQRYHRGSSQRHSISSPPKLLHSPSGAMLSRNPSMNRGGYLPPTPPTRLDSHGMPIAMTPSISRQNSYSGHGSLPRTSIKRTASLKPDVPPKPNSFAPQTAQMRAVNKYSY</sequence>
<evidence type="ECO:0000259" key="8">
    <source>
        <dbReference type="PROSITE" id="PS51004"/>
    </source>
</evidence>
<feature type="compositionally biased region" description="Polar residues" evidence="6">
    <location>
        <begin position="1302"/>
        <end position="1312"/>
    </location>
</feature>
<comment type="subcellular location">
    <subcellularLocation>
        <location evidence="1">Membrane</location>
    </subcellularLocation>
</comment>
<feature type="region of interest" description="Disordered" evidence="6">
    <location>
        <begin position="225"/>
        <end position="270"/>
    </location>
</feature>
<dbReference type="STRING" id="623744.A0A553QVP1"/>
<feature type="compositionally biased region" description="Polar residues" evidence="6">
    <location>
        <begin position="1055"/>
        <end position="1071"/>
    </location>
</feature>
<dbReference type="InterPro" id="IPR027231">
    <property type="entry name" value="Semaphorin"/>
</dbReference>
<feature type="compositionally biased region" description="Basic and acidic residues" evidence="6">
    <location>
        <begin position="1072"/>
        <end position="1088"/>
    </location>
</feature>
<keyword evidence="2 7" id="KW-0472">Membrane</keyword>
<dbReference type="Gene3D" id="2.130.10.10">
    <property type="entry name" value="YVTN repeat-like/Quinoprotein amine dehydrogenase"/>
    <property type="match status" value="1"/>
</dbReference>
<gene>
    <name evidence="9" type="ORF">DNTS_023774</name>
</gene>
<dbReference type="GO" id="GO:0030215">
    <property type="term" value="F:semaphorin receptor binding"/>
    <property type="evidence" value="ECO:0007669"/>
    <property type="project" value="InterPro"/>
</dbReference>
<protein>
    <recommendedName>
        <fullName evidence="8">Sema domain-containing protein</fullName>
    </recommendedName>
</protein>
<feature type="compositionally biased region" description="Polar residues" evidence="6">
    <location>
        <begin position="1210"/>
        <end position="1222"/>
    </location>
</feature>
<keyword evidence="7" id="KW-1133">Transmembrane helix</keyword>
<dbReference type="GO" id="GO:0001755">
    <property type="term" value="P:neural crest cell migration"/>
    <property type="evidence" value="ECO:0007669"/>
    <property type="project" value="TreeGrafter"/>
</dbReference>
<dbReference type="Proteomes" id="UP000316079">
    <property type="component" value="Unassembled WGS sequence"/>
</dbReference>
<organism evidence="9 10">
    <name type="scientific">Danionella cerebrum</name>
    <dbReference type="NCBI Taxonomy" id="2873325"/>
    <lineage>
        <taxon>Eukaryota</taxon>
        <taxon>Metazoa</taxon>
        <taxon>Chordata</taxon>
        <taxon>Craniata</taxon>
        <taxon>Vertebrata</taxon>
        <taxon>Euteleostomi</taxon>
        <taxon>Actinopterygii</taxon>
        <taxon>Neopterygii</taxon>
        <taxon>Teleostei</taxon>
        <taxon>Ostariophysi</taxon>
        <taxon>Cypriniformes</taxon>
        <taxon>Danionidae</taxon>
        <taxon>Danioninae</taxon>
        <taxon>Danionella</taxon>
    </lineage>
</organism>
<dbReference type="InterPro" id="IPR001627">
    <property type="entry name" value="Semap_dom"/>
</dbReference>
<keyword evidence="3" id="KW-1015">Disulfide bond</keyword>
<evidence type="ECO:0000256" key="6">
    <source>
        <dbReference type="SAM" id="MobiDB-lite"/>
    </source>
</evidence>
<dbReference type="GO" id="GO:0007411">
    <property type="term" value="P:axon guidance"/>
    <property type="evidence" value="ECO:0007669"/>
    <property type="project" value="TreeGrafter"/>
</dbReference>
<dbReference type="PROSITE" id="PS51004">
    <property type="entry name" value="SEMA"/>
    <property type="match status" value="1"/>
</dbReference>
<evidence type="ECO:0000313" key="9">
    <source>
        <dbReference type="EMBL" id="TRY93856.1"/>
    </source>
</evidence>
<reference evidence="9 10" key="1">
    <citation type="journal article" date="2019" name="Sci. Data">
        <title>Hybrid genome assembly and annotation of Danionella translucida.</title>
        <authorList>
            <person name="Kadobianskyi M."/>
            <person name="Schulze L."/>
            <person name="Schuelke M."/>
            <person name="Judkewitz B."/>
        </authorList>
    </citation>
    <scope>NUCLEOTIDE SEQUENCE [LARGE SCALE GENOMIC DNA]</scope>
    <source>
        <strain evidence="9 10">Bolton</strain>
    </source>
</reference>
<dbReference type="InterPro" id="IPR015943">
    <property type="entry name" value="WD40/YVTN_repeat-like_dom_sf"/>
</dbReference>
<dbReference type="OrthoDB" id="9988752at2759"/>
<dbReference type="Pfam" id="PF01437">
    <property type="entry name" value="PSI"/>
    <property type="match status" value="1"/>
</dbReference>
<feature type="region of interest" description="Disordered" evidence="6">
    <location>
        <begin position="1194"/>
        <end position="1353"/>
    </location>
</feature>
<dbReference type="FunFam" id="2.130.10.10:FF:000013">
    <property type="entry name" value="semaphorin-6D isoform X2"/>
    <property type="match status" value="1"/>
</dbReference>
<dbReference type="SUPFAM" id="SSF101912">
    <property type="entry name" value="Sema domain"/>
    <property type="match status" value="1"/>
</dbReference>
<keyword evidence="10" id="KW-1185">Reference proteome</keyword>
<dbReference type="Pfam" id="PF01403">
    <property type="entry name" value="Sema"/>
    <property type="match status" value="1"/>
</dbReference>
<comment type="caution">
    <text evidence="5">Lacks conserved residue(s) required for the propagation of feature annotation.</text>
</comment>
<dbReference type="GO" id="GO:0071526">
    <property type="term" value="P:semaphorin-plexin signaling pathway"/>
    <property type="evidence" value="ECO:0007669"/>
    <property type="project" value="TreeGrafter"/>
</dbReference>
<feature type="transmembrane region" description="Helical" evidence="7">
    <location>
        <begin position="946"/>
        <end position="969"/>
    </location>
</feature>
<feature type="compositionally biased region" description="Basic and acidic residues" evidence="6">
    <location>
        <begin position="242"/>
        <end position="253"/>
    </location>
</feature>
<dbReference type="InterPro" id="IPR036352">
    <property type="entry name" value="Semap_dom_sf"/>
</dbReference>
<dbReference type="InterPro" id="IPR002165">
    <property type="entry name" value="Plexin_repeat"/>
</dbReference>
<evidence type="ECO:0000256" key="4">
    <source>
        <dbReference type="ARBA" id="ARBA00023180"/>
    </source>
</evidence>
<name>A0A553QVP1_9TELE</name>
<keyword evidence="7" id="KW-0812">Transmembrane</keyword>
<feature type="domain" description="Sema" evidence="8">
    <location>
        <begin position="368"/>
        <end position="853"/>
    </location>
</feature>
<dbReference type="FunFam" id="3.30.1680.10:FF:000025">
    <property type="entry name" value="Sema domain, transmembrane domain (TM), and cytoplasmic domain, (semaphorin) 6D, like"/>
    <property type="match status" value="1"/>
</dbReference>
<evidence type="ECO:0000313" key="10">
    <source>
        <dbReference type="Proteomes" id="UP000316079"/>
    </source>
</evidence>
<dbReference type="SMART" id="SM00630">
    <property type="entry name" value="Sema"/>
    <property type="match status" value="1"/>
</dbReference>
<proteinExistence type="predicted"/>
<evidence type="ECO:0000256" key="3">
    <source>
        <dbReference type="ARBA" id="ARBA00023157"/>
    </source>
</evidence>
<evidence type="ECO:0000256" key="2">
    <source>
        <dbReference type="ARBA" id="ARBA00023136"/>
    </source>
</evidence>
<dbReference type="EMBL" id="SRMA01025492">
    <property type="protein sequence ID" value="TRY93856.1"/>
    <property type="molecule type" value="Genomic_DNA"/>
</dbReference>
<evidence type="ECO:0000256" key="7">
    <source>
        <dbReference type="SAM" id="Phobius"/>
    </source>
</evidence>
<evidence type="ECO:0000256" key="1">
    <source>
        <dbReference type="ARBA" id="ARBA00004370"/>
    </source>
</evidence>
<dbReference type="Gene3D" id="3.30.1680.10">
    <property type="entry name" value="ligand-binding face of the semaphorins, domain 2"/>
    <property type="match status" value="1"/>
</dbReference>
<dbReference type="GO" id="GO:0030335">
    <property type="term" value="P:positive regulation of cell migration"/>
    <property type="evidence" value="ECO:0007669"/>
    <property type="project" value="TreeGrafter"/>
</dbReference>